<proteinExistence type="predicted"/>
<accession>A0AAV3R5Q2</accession>
<dbReference type="InterPro" id="IPR036093">
    <property type="entry name" value="NAC_dom_sf"/>
</dbReference>
<protein>
    <recommendedName>
        <fullName evidence="5">NAC domain-containing protein</fullName>
    </recommendedName>
</protein>
<keyword evidence="2" id="KW-0238">DNA-binding</keyword>
<comment type="caution">
    <text evidence="6">The sequence shown here is derived from an EMBL/GenBank/DDBJ whole genome shotgun (WGS) entry which is preliminary data.</text>
</comment>
<dbReference type="GO" id="GO:0006355">
    <property type="term" value="P:regulation of DNA-templated transcription"/>
    <property type="evidence" value="ECO:0007669"/>
    <property type="project" value="InterPro"/>
</dbReference>
<name>A0AAV3R5Q2_LITER</name>
<dbReference type="EMBL" id="BAABME010007285">
    <property type="protein sequence ID" value="GAA0170541.1"/>
    <property type="molecule type" value="Genomic_DNA"/>
</dbReference>
<organism evidence="6 7">
    <name type="scientific">Lithospermum erythrorhizon</name>
    <name type="common">Purple gromwell</name>
    <name type="synonym">Lithospermum officinale var. erythrorhizon</name>
    <dbReference type="NCBI Taxonomy" id="34254"/>
    <lineage>
        <taxon>Eukaryota</taxon>
        <taxon>Viridiplantae</taxon>
        <taxon>Streptophyta</taxon>
        <taxon>Embryophyta</taxon>
        <taxon>Tracheophyta</taxon>
        <taxon>Spermatophyta</taxon>
        <taxon>Magnoliopsida</taxon>
        <taxon>eudicotyledons</taxon>
        <taxon>Gunneridae</taxon>
        <taxon>Pentapetalae</taxon>
        <taxon>asterids</taxon>
        <taxon>lamiids</taxon>
        <taxon>Boraginales</taxon>
        <taxon>Boraginaceae</taxon>
        <taxon>Boraginoideae</taxon>
        <taxon>Lithospermeae</taxon>
        <taxon>Lithospermum</taxon>
    </lineage>
</organism>
<evidence type="ECO:0000256" key="2">
    <source>
        <dbReference type="ARBA" id="ARBA00023125"/>
    </source>
</evidence>
<evidence type="ECO:0000256" key="1">
    <source>
        <dbReference type="ARBA" id="ARBA00023015"/>
    </source>
</evidence>
<dbReference type="GO" id="GO:0003677">
    <property type="term" value="F:DNA binding"/>
    <property type="evidence" value="ECO:0007669"/>
    <property type="project" value="UniProtKB-KW"/>
</dbReference>
<evidence type="ECO:0000313" key="6">
    <source>
        <dbReference type="EMBL" id="GAA0170541.1"/>
    </source>
</evidence>
<reference evidence="6 7" key="1">
    <citation type="submission" date="2024-01" db="EMBL/GenBank/DDBJ databases">
        <title>The complete chloroplast genome sequence of Lithospermum erythrorhizon: insights into the phylogenetic relationship among Boraginaceae species and the maternal lineages of purple gromwells.</title>
        <authorList>
            <person name="Okada T."/>
            <person name="Watanabe K."/>
        </authorList>
    </citation>
    <scope>NUCLEOTIDE SEQUENCE [LARGE SCALE GENOMIC DNA]</scope>
</reference>
<keyword evidence="4" id="KW-0539">Nucleus</keyword>
<dbReference type="SUPFAM" id="SSF101941">
    <property type="entry name" value="NAC domain"/>
    <property type="match status" value="1"/>
</dbReference>
<evidence type="ECO:0000256" key="3">
    <source>
        <dbReference type="ARBA" id="ARBA00023163"/>
    </source>
</evidence>
<dbReference type="Proteomes" id="UP001454036">
    <property type="component" value="Unassembled WGS sequence"/>
</dbReference>
<keyword evidence="3" id="KW-0804">Transcription</keyword>
<gene>
    <name evidence="6" type="ORF">LIER_24773</name>
</gene>
<keyword evidence="1" id="KW-0805">Transcription regulation</keyword>
<feature type="domain" description="NAC" evidence="5">
    <location>
        <begin position="15"/>
        <end position="174"/>
    </location>
</feature>
<sequence>MSGNMSLSVNEQSQVPPGFRFHPTEEELLQYYLRKKVANEQIDLDVIRDVDLNKLEPWDIQDKCKIGSTPQNDWYFFSHKDKKYPTGTRTNRATTAGFWKATGRDKVIQCNCNKIGMRKTLVFYKGRAPHGQKSDWIMHEYRLLDDNVTHDINVSAIGESGSEEGWVVCRVFKKKNYHKSLDGSHQLSSTLTETRLLSNAYNNKHSTNDEVLDQILAYMGRSCKQENETITKNIQFPTSSFIDDYQTTSRFLHLPGLECPTTYNNDQECLLKAYEQQSSFDDSRINVIITEPHDNPNPIINNNNYSNNLVSVDDYTKSGPSNNHITTNWVALDKLVASQLNGQVEDLKNKTLANCFDNNADQYDDESFSFSFIDHHNQHNEVQVMNPCSNKSNQESHVCNTSELEFWNFARSSSSSSTSSSYSLGHLSI</sequence>
<dbReference type="AlphaFoldDB" id="A0AAV3R5Q2"/>
<dbReference type="Gene3D" id="2.170.150.80">
    <property type="entry name" value="NAC domain"/>
    <property type="match status" value="1"/>
</dbReference>
<dbReference type="Pfam" id="PF02365">
    <property type="entry name" value="NAM"/>
    <property type="match status" value="1"/>
</dbReference>
<dbReference type="FunFam" id="2.170.150.80:FF:000003">
    <property type="entry name" value="NAC domain-containing protein"/>
    <property type="match status" value="1"/>
</dbReference>
<evidence type="ECO:0000256" key="4">
    <source>
        <dbReference type="ARBA" id="ARBA00023242"/>
    </source>
</evidence>
<evidence type="ECO:0000259" key="5">
    <source>
        <dbReference type="PROSITE" id="PS51005"/>
    </source>
</evidence>
<dbReference type="PANTHER" id="PTHR31744:SF221">
    <property type="entry name" value="NAC DOMAIN-CONTAINING PROTEIN 43-LIKE"/>
    <property type="match status" value="1"/>
</dbReference>
<evidence type="ECO:0000313" key="7">
    <source>
        <dbReference type="Proteomes" id="UP001454036"/>
    </source>
</evidence>
<keyword evidence="7" id="KW-1185">Reference proteome</keyword>
<dbReference type="PROSITE" id="PS51005">
    <property type="entry name" value="NAC"/>
    <property type="match status" value="1"/>
</dbReference>
<dbReference type="InterPro" id="IPR003441">
    <property type="entry name" value="NAC-dom"/>
</dbReference>
<dbReference type="PANTHER" id="PTHR31744">
    <property type="entry name" value="PROTEIN CUP-SHAPED COTYLEDON 2-RELATED"/>
    <property type="match status" value="1"/>
</dbReference>